<accession>A0ABY5E0J7</accession>
<evidence type="ECO:0000256" key="4">
    <source>
        <dbReference type="ARBA" id="ARBA00022785"/>
    </source>
</evidence>
<evidence type="ECO:0000313" key="7">
    <source>
        <dbReference type="EMBL" id="UTI66622.1"/>
    </source>
</evidence>
<keyword evidence="5" id="KW-0862">Zinc</keyword>
<comment type="catalytic activity">
    <reaction evidence="5">
        <text>7-aminomethyl-7-carbaguanine + guanosine(34) in tRNA = 7-aminomethyl-7-carbaguanosine(34) in tRNA + guanine</text>
        <dbReference type="Rhea" id="RHEA:24104"/>
        <dbReference type="Rhea" id="RHEA-COMP:10341"/>
        <dbReference type="Rhea" id="RHEA-COMP:10342"/>
        <dbReference type="ChEBI" id="CHEBI:16235"/>
        <dbReference type="ChEBI" id="CHEBI:58703"/>
        <dbReference type="ChEBI" id="CHEBI:74269"/>
        <dbReference type="ChEBI" id="CHEBI:82833"/>
        <dbReference type="EC" id="2.4.2.29"/>
    </reaction>
</comment>
<evidence type="ECO:0000256" key="2">
    <source>
        <dbReference type="ARBA" id="ARBA00022679"/>
    </source>
</evidence>
<feature type="region of interest" description="RNA binding; important for wobble base 34 recognition" evidence="5">
    <location>
        <begin position="295"/>
        <end position="299"/>
    </location>
</feature>
<feature type="binding site" evidence="5">
    <location>
        <position position="332"/>
    </location>
    <ligand>
        <name>Zn(2+)</name>
        <dbReference type="ChEBI" id="CHEBI:29105"/>
    </ligand>
</feature>
<keyword evidence="5" id="KW-0479">Metal-binding</keyword>
<dbReference type="EC" id="2.4.2.29" evidence="5"/>
<comment type="subunit">
    <text evidence="5">Homodimer. Within each dimer, one monomer is responsible for RNA recognition and catalysis, while the other monomer binds to the replacement base PreQ1.</text>
</comment>
<dbReference type="EMBL" id="CP098502">
    <property type="protein sequence ID" value="UTI66622.1"/>
    <property type="molecule type" value="Genomic_DNA"/>
</dbReference>
<protein>
    <recommendedName>
        <fullName evidence="5">Queuine tRNA-ribosyltransferase</fullName>
        <ecNumber evidence="5">2.4.2.29</ecNumber>
    </recommendedName>
    <alternativeName>
        <fullName evidence="5">Guanine insertion enzyme</fullName>
    </alternativeName>
    <alternativeName>
        <fullName evidence="5">tRNA-guanine transglycosylase</fullName>
    </alternativeName>
</protein>
<comment type="function">
    <text evidence="5">Catalyzes the base-exchange of a guanine (G) residue with the queuine precursor 7-aminomethyl-7-deazaguanine (PreQ1) at position 34 (anticodon wobble position) in tRNAs with GU(N) anticodons (tRNA-Asp, -Asn, -His and -Tyr). Catalysis occurs through a double-displacement mechanism. The nucleophile active site attacks the C1' of nucleotide 34 to detach the guanine base from the RNA, forming a covalent enzyme-RNA intermediate. The proton acceptor active site deprotonates the incoming PreQ1, allowing a nucleophilic attack on the C1' of the ribose to form the product. After dissociation, two additional enzymatic reactions on the tRNA convert PreQ1 to queuine (Q), resulting in the hypermodified nucleoside queuosine (7-(((4,5-cis-dihydroxy-2-cyclopenten-1-yl)amino)methyl)-7-deazaguanosine).</text>
</comment>
<name>A0ABY5E0J7_9ACTN</name>
<reference evidence="7 8" key="1">
    <citation type="submission" date="2022-06" db="EMBL/GenBank/DDBJ databases">
        <title>Paraconexibacter antarcticus.</title>
        <authorList>
            <person name="Kim C.S."/>
        </authorList>
    </citation>
    <scope>NUCLEOTIDE SEQUENCE [LARGE SCALE GENOMIC DNA]</scope>
    <source>
        <strain evidence="7 8">02-257</strain>
    </source>
</reference>
<feature type="active site" description="Proton acceptor" evidence="5">
    <location>
        <position position="92"/>
    </location>
</feature>
<organism evidence="7 8">
    <name type="scientific">Paraconexibacter antarcticus</name>
    <dbReference type="NCBI Taxonomy" id="2949664"/>
    <lineage>
        <taxon>Bacteria</taxon>
        <taxon>Bacillati</taxon>
        <taxon>Actinomycetota</taxon>
        <taxon>Thermoleophilia</taxon>
        <taxon>Solirubrobacterales</taxon>
        <taxon>Paraconexibacteraceae</taxon>
        <taxon>Paraconexibacter</taxon>
    </lineage>
</organism>
<dbReference type="Gene3D" id="3.20.20.105">
    <property type="entry name" value="Queuine tRNA-ribosyltransferase-like"/>
    <property type="match status" value="1"/>
</dbReference>
<feature type="binding site" evidence="5">
    <location>
        <position position="166"/>
    </location>
    <ligand>
        <name>substrate</name>
    </ligand>
</feature>
<feature type="binding site" evidence="5">
    <location>
        <begin position="92"/>
        <end position="96"/>
    </location>
    <ligand>
        <name>substrate</name>
    </ligand>
</feature>
<dbReference type="RefSeq" id="WP_254573290.1">
    <property type="nucleotide sequence ID" value="NZ_CP098502.1"/>
</dbReference>
<keyword evidence="1 5" id="KW-0328">Glycosyltransferase</keyword>
<feature type="binding site" evidence="5">
    <location>
        <position position="337"/>
    </location>
    <ligand>
        <name>Zn(2+)</name>
        <dbReference type="ChEBI" id="CHEBI:29105"/>
    </ligand>
</feature>
<dbReference type="InterPro" id="IPR036511">
    <property type="entry name" value="TGT-like_sf"/>
</dbReference>
<proteinExistence type="inferred from homology"/>
<keyword evidence="2 5" id="KW-0808">Transferase</keyword>
<feature type="binding site" evidence="5">
    <location>
        <position position="334"/>
    </location>
    <ligand>
        <name>Zn(2+)</name>
        <dbReference type="ChEBI" id="CHEBI:29105"/>
    </ligand>
</feature>
<keyword evidence="4 5" id="KW-0671">Queuosine biosynthesis</keyword>
<dbReference type="InterPro" id="IPR002616">
    <property type="entry name" value="tRNA_ribo_trans-like"/>
</dbReference>
<comment type="cofactor">
    <cofactor evidence="5">
        <name>Zn(2+)</name>
        <dbReference type="ChEBI" id="CHEBI:29105"/>
    </cofactor>
    <text evidence="5">Binds 1 zinc ion per subunit.</text>
</comment>
<dbReference type="HAMAP" id="MF_00168">
    <property type="entry name" value="Q_tRNA_Tgt"/>
    <property type="match status" value="1"/>
</dbReference>
<feature type="binding site" evidence="5">
    <location>
        <position position="238"/>
    </location>
    <ligand>
        <name>substrate</name>
    </ligand>
</feature>
<dbReference type="PANTHER" id="PTHR46499">
    <property type="entry name" value="QUEUINE TRNA-RIBOSYLTRANSFERASE"/>
    <property type="match status" value="1"/>
</dbReference>
<evidence type="ECO:0000259" key="6">
    <source>
        <dbReference type="Pfam" id="PF01702"/>
    </source>
</evidence>
<feature type="domain" description="tRNA-guanine(15) transglycosylase-like" evidence="6">
    <location>
        <begin position="14"/>
        <end position="391"/>
    </location>
</feature>
<dbReference type="InterPro" id="IPR004803">
    <property type="entry name" value="TGT"/>
</dbReference>
<dbReference type="GO" id="GO:0016757">
    <property type="term" value="F:glycosyltransferase activity"/>
    <property type="evidence" value="ECO:0007669"/>
    <property type="project" value="UniProtKB-KW"/>
</dbReference>
<gene>
    <name evidence="5 7" type="primary">tgt</name>
    <name evidence="7" type="ORF">NBH00_10510</name>
</gene>
<feature type="active site" description="Nucleophile" evidence="5">
    <location>
        <position position="290"/>
    </location>
</feature>
<sequence length="411" mass="44241">MTPLRIDARDPASQARAGVLSTAHGEVRTPAFVPLATKATVKGLLPQEVKDLGYDMVLGNTFHLFLDPGDERIAGFGGLHRFMGWDGPIVTDSGGFQVFSMGHGTVADEIKGRAPQGADRNGKVLSIEEDGVTFRSYLDGSRKFMGPETSMQIQANLHSDLALVFDECTPFNVDREYTARSTERTHRWLERCLTWHDAHGPEDQLVYAIVQGGVHEELRVESTEHVAASRAPGVAIGGSLGENKPQMYEVVGWSTAALDRVAPGKPRHLLGIGDVDDLITGVGLGIDTFDCAMPTRLGRHGVALIAAPEKRWRVDLTAGRFKDDDGPIMDGCPCPACAVGLTRGYVRYLVHARELTGMRLLTIHNLAFVSRLLADLRGAIHAGRLPEVQAALRAGAAPGTFGLPAATRATA</sequence>
<keyword evidence="3 5" id="KW-0819">tRNA processing</keyword>
<evidence type="ECO:0000256" key="1">
    <source>
        <dbReference type="ARBA" id="ARBA00022676"/>
    </source>
</evidence>
<evidence type="ECO:0000256" key="5">
    <source>
        <dbReference type="HAMAP-Rule" id="MF_00168"/>
    </source>
</evidence>
<comment type="similarity">
    <text evidence="5">Belongs to the queuine tRNA-ribosyltransferase family.</text>
</comment>
<feature type="region of interest" description="RNA binding" evidence="5">
    <location>
        <begin position="271"/>
        <end position="277"/>
    </location>
</feature>
<feature type="binding site" evidence="5">
    <location>
        <position position="211"/>
    </location>
    <ligand>
        <name>substrate</name>
    </ligand>
</feature>
<evidence type="ECO:0000313" key="8">
    <source>
        <dbReference type="Proteomes" id="UP001056035"/>
    </source>
</evidence>
<dbReference type="SUPFAM" id="SSF51713">
    <property type="entry name" value="tRNA-guanine transglycosylase"/>
    <property type="match status" value="1"/>
</dbReference>
<dbReference type="NCBIfam" id="TIGR00430">
    <property type="entry name" value="Q_tRNA_tgt"/>
    <property type="match status" value="1"/>
</dbReference>
<feature type="binding site" evidence="5">
    <location>
        <position position="364"/>
    </location>
    <ligand>
        <name>Zn(2+)</name>
        <dbReference type="ChEBI" id="CHEBI:29105"/>
    </ligand>
</feature>
<dbReference type="InterPro" id="IPR050076">
    <property type="entry name" value="ArchSynthase1/Queuine_TRR"/>
</dbReference>
<dbReference type="NCBIfam" id="TIGR00449">
    <property type="entry name" value="tgt_general"/>
    <property type="match status" value="1"/>
</dbReference>
<dbReference type="PANTHER" id="PTHR46499:SF1">
    <property type="entry name" value="QUEUINE TRNA-RIBOSYLTRANSFERASE"/>
    <property type="match status" value="1"/>
</dbReference>
<evidence type="ECO:0000256" key="3">
    <source>
        <dbReference type="ARBA" id="ARBA00022694"/>
    </source>
</evidence>
<comment type="pathway">
    <text evidence="5">tRNA modification; tRNA-queuosine biosynthesis.</text>
</comment>
<keyword evidence="8" id="KW-1185">Reference proteome</keyword>
<dbReference type="Pfam" id="PF01702">
    <property type="entry name" value="TGT"/>
    <property type="match status" value="1"/>
</dbReference>
<dbReference type="Proteomes" id="UP001056035">
    <property type="component" value="Chromosome"/>
</dbReference>